<protein>
    <submittedName>
        <fullName evidence="1">Uncharacterized protein</fullName>
    </submittedName>
</protein>
<proteinExistence type="predicted"/>
<dbReference type="Proteomes" id="UP001501461">
    <property type="component" value="Unassembled WGS sequence"/>
</dbReference>
<sequence>MTQQLDQALAEISQRIQSAGSQDTRTLVAAIGSIHTVATQMSQDNGDDSSYSKGVADMAGTVLHLLTVSLTNRYPHLAPDTTSA</sequence>
<comment type="caution">
    <text evidence="1">The sequence shown here is derived from an EMBL/GenBank/DDBJ whole genome shotgun (WGS) entry which is preliminary data.</text>
</comment>
<evidence type="ECO:0000313" key="2">
    <source>
        <dbReference type="Proteomes" id="UP001501461"/>
    </source>
</evidence>
<accession>A0ABN2UHD2</accession>
<reference evidence="1 2" key="1">
    <citation type="journal article" date="2019" name="Int. J. Syst. Evol. Microbiol.">
        <title>The Global Catalogue of Microorganisms (GCM) 10K type strain sequencing project: providing services to taxonomists for standard genome sequencing and annotation.</title>
        <authorList>
            <consortium name="The Broad Institute Genomics Platform"/>
            <consortium name="The Broad Institute Genome Sequencing Center for Infectious Disease"/>
            <person name="Wu L."/>
            <person name="Ma J."/>
        </authorList>
    </citation>
    <scope>NUCLEOTIDE SEQUENCE [LARGE SCALE GENOMIC DNA]</scope>
    <source>
        <strain evidence="1 2">JCM 13595</strain>
    </source>
</reference>
<keyword evidence="2" id="KW-1185">Reference proteome</keyword>
<gene>
    <name evidence="1" type="ORF">GCM10009720_16290</name>
</gene>
<dbReference type="EMBL" id="BAAAMN010000028">
    <property type="protein sequence ID" value="GAA2036443.1"/>
    <property type="molecule type" value="Genomic_DNA"/>
</dbReference>
<evidence type="ECO:0000313" key="1">
    <source>
        <dbReference type="EMBL" id="GAA2036443.1"/>
    </source>
</evidence>
<organism evidence="1 2">
    <name type="scientific">Yaniella flava</name>
    <dbReference type="NCBI Taxonomy" id="287930"/>
    <lineage>
        <taxon>Bacteria</taxon>
        <taxon>Bacillati</taxon>
        <taxon>Actinomycetota</taxon>
        <taxon>Actinomycetes</taxon>
        <taxon>Micrococcales</taxon>
        <taxon>Micrococcaceae</taxon>
        <taxon>Yaniella</taxon>
    </lineage>
</organism>
<name>A0ABN2UHD2_9MICC</name>
<dbReference type="RefSeq" id="WP_343957409.1">
    <property type="nucleotide sequence ID" value="NZ_BAAAMN010000028.1"/>
</dbReference>